<feature type="binding site" evidence="8">
    <location>
        <position position="172"/>
    </location>
    <ligand>
        <name>ATP</name>
        <dbReference type="ChEBI" id="CHEBI:30616"/>
    </ligand>
</feature>
<feature type="binding site" evidence="8">
    <location>
        <position position="173"/>
    </location>
    <ligand>
        <name>ATP</name>
        <dbReference type="ChEBI" id="CHEBI:30616"/>
    </ligand>
</feature>
<dbReference type="GO" id="GO:0006270">
    <property type="term" value="P:DNA replication initiation"/>
    <property type="evidence" value="ECO:0007669"/>
    <property type="project" value="UniProtKB-UniRule"/>
</dbReference>
<evidence type="ECO:0000313" key="15">
    <source>
        <dbReference type="Proteomes" id="UP000229335"/>
    </source>
</evidence>
<dbReference type="EMBL" id="PFAS01000057">
    <property type="protein sequence ID" value="PIT93622.1"/>
    <property type="molecule type" value="Genomic_DNA"/>
</dbReference>
<reference evidence="15" key="1">
    <citation type="submission" date="2017-09" db="EMBL/GenBank/DDBJ databases">
        <title>Depth-based differentiation of microbial function through sediment-hosted aquifers and enrichment of novel symbionts in the deep terrestrial subsurface.</title>
        <authorList>
            <person name="Probst A.J."/>
            <person name="Ladd B."/>
            <person name="Jarett J.K."/>
            <person name="Geller-Mcgrath D.E."/>
            <person name="Sieber C.M.K."/>
            <person name="Emerson J.B."/>
            <person name="Anantharaman K."/>
            <person name="Thomas B.C."/>
            <person name="Malmstrom R."/>
            <person name="Stieglmeier M."/>
            <person name="Klingl A."/>
            <person name="Woyke T."/>
            <person name="Ryan C.M."/>
            <person name="Banfield J.F."/>
        </authorList>
    </citation>
    <scope>NUCLEOTIDE SEQUENCE [LARGE SCALE GENOMIC DNA]</scope>
</reference>
<dbReference type="InterPro" id="IPR020591">
    <property type="entry name" value="Chromosome_initiator_DnaA-like"/>
</dbReference>
<dbReference type="InterPro" id="IPR013159">
    <property type="entry name" value="DnaA_C"/>
</dbReference>
<evidence type="ECO:0000256" key="6">
    <source>
        <dbReference type="ARBA" id="ARBA00023121"/>
    </source>
</evidence>
<evidence type="ECO:0000256" key="7">
    <source>
        <dbReference type="ARBA" id="ARBA00023125"/>
    </source>
</evidence>
<comment type="subunit">
    <text evidence="8">Oligomerizes as a right-handed, spiral filament on DNA at oriC.</text>
</comment>
<evidence type="ECO:0000259" key="13">
    <source>
        <dbReference type="SMART" id="SM00760"/>
    </source>
</evidence>
<keyword evidence="6 8" id="KW-0446">Lipid-binding</keyword>
<dbReference type="InterPro" id="IPR013317">
    <property type="entry name" value="DnaA_dom"/>
</dbReference>
<dbReference type="InterPro" id="IPR027417">
    <property type="entry name" value="P-loop_NTPase"/>
</dbReference>
<dbReference type="FunFam" id="3.40.50.300:FF:000668">
    <property type="entry name" value="Chromosomal replication initiator protein DnaA"/>
    <property type="match status" value="1"/>
</dbReference>
<dbReference type="GO" id="GO:0003688">
    <property type="term" value="F:DNA replication origin binding"/>
    <property type="evidence" value="ECO:0007669"/>
    <property type="project" value="UniProtKB-UniRule"/>
</dbReference>
<keyword evidence="2 8" id="KW-0963">Cytoplasm</keyword>
<dbReference type="SMART" id="SM00760">
    <property type="entry name" value="Bac_DnaA_C"/>
    <property type="match status" value="1"/>
</dbReference>
<comment type="domain">
    <text evidence="8">Domain I is involved in oligomerization and binding regulators, domain II is flexibile and of varying length in different bacteria, domain III forms the AAA+ region, while domain IV binds dsDNA.</text>
</comment>
<dbReference type="InterPro" id="IPR038454">
    <property type="entry name" value="DnaA_N_sf"/>
</dbReference>
<comment type="caution">
    <text evidence="14">The sequence shown here is derived from an EMBL/GenBank/DDBJ whole genome shotgun (WGS) entry which is preliminary data.</text>
</comment>
<dbReference type="Pfam" id="PF00308">
    <property type="entry name" value="Bac_DnaA"/>
    <property type="match status" value="1"/>
</dbReference>
<evidence type="ECO:0000256" key="11">
    <source>
        <dbReference type="RuleBase" id="RU004227"/>
    </source>
</evidence>
<feature type="region of interest" description="Domain IV, binds dsDNA" evidence="8">
    <location>
        <begin position="342"/>
        <end position="463"/>
    </location>
</feature>
<dbReference type="Gene3D" id="3.30.300.180">
    <property type="match status" value="1"/>
</dbReference>
<sequence>MTNQEIWQAVLGEMELNLSRANFTTWFKSTFISALEDDKAIVSVPNTFTKAWLEKKYHKDIMQALEKVIQRKITDILYKVELMKQPASNLNNIDGLTAAHGSDKSFSLPPEAGQPAAKDFKTNRFGLNPQYVFDSFIIGKNNQLAHAAAQAVAANLGKAYNPLFIYGGVGLGKTHLLQAIGNEVVKNNDKKPLYVTCEKFTNDYVQAVRTGRAKEFKDLYRNVDLLLIDDIQFMGGKDGTQEEFFHTFNDLHQSSRQIVVSSDRQPKAIQSLEERLKSRFEWGMVVDIIQPDLETRAAILGAKCREKNYALDAEILTYIASVVQSNIRELEGALNRIIAYHQFNQAEPTLDSTKEILSNIINNLPSKSITPKTIIDVVSKFFDIEIVDLTGKSRKKELVVPRQIAMFLMRAEINTSFPTIGNEFGGRDHTTAIHACNKIAGEIKQDQRKKQEIESIKQLLYSF</sequence>
<evidence type="ECO:0000256" key="2">
    <source>
        <dbReference type="ARBA" id="ARBA00022490"/>
    </source>
</evidence>
<feature type="binding site" evidence="8">
    <location>
        <position position="170"/>
    </location>
    <ligand>
        <name>ATP</name>
        <dbReference type="ChEBI" id="CHEBI:30616"/>
    </ligand>
</feature>
<dbReference type="GO" id="GO:0006275">
    <property type="term" value="P:regulation of DNA replication"/>
    <property type="evidence" value="ECO:0007669"/>
    <property type="project" value="UniProtKB-UniRule"/>
</dbReference>
<evidence type="ECO:0000256" key="4">
    <source>
        <dbReference type="ARBA" id="ARBA00022741"/>
    </source>
</evidence>
<evidence type="ECO:0000256" key="5">
    <source>
        <dbReference type="ARBA" id="ARBA00022840"/>
    </source>
</evidence>
<dbReference type="Pfam" id="PF08299">
    <property type="entry name" value="Bac_DnaA_C"/>
    <property type="match status" value="1"/>
</dbReference>
<evidence type="ECO:0000259" key="12">
    <source>
        <dbReference type="SMART" id="SM00382"/>
    </source>
</evidence>
<dbReference type="CDD" id="cd00009">
    <property type="entry name" value="AAA"/>
    <property type="match status" value="1"/>
</dbReference>
<comment type="caution">
    <text evidence="8">Lacks conserved residue(s) required for the propagation of feature annotation.</text>
</comment>
<evidence type="ECO:0000256" key="1">
    <source>
        <dbReference type="ARBA" id="ARBA00006583"/>
    </source>
</evidence>
<dbReference type="Pfam" id="PF11638">
    <property type="entry name" value="DnaA_N"/>
    <property type="match status" value="1"/>
</dbReference>
<dbReference type="Gene3D" id="3.40.50.300">
    <property type="entry name" value="P-loop containing nucleotide triphosphate hydrolases"/>
    <property type="match status" value="1"/>
</dbReference>
<dbReference type="Gene3D" id="1.10.1750.10">
    <property type="match status" value="1"/>
</dbReference>
<dbReference type="InterPro" id="IPR010921">
    <property type="entry name" value="Trp_repressor/repl_initiator"/>
</dbReference>
<evidence type="ECO:0000256" key="10">
    <source>
        <dbReference type="RuleBase" id="RU000577"/>
    </source>
</evidence>
<organism evidence="14 15">
    <name type="scientific">Candidatus Falkowbacteria bacterium CG10_big_fil_rev_8_21_14_0_10_43_11</name>
    <dbReference type="NCBI Taxonomy" id="1974568"/>
    <lineage>
        <taxon>Bacteria</taxon>
        <taxon>Candidatus Falkowiibacteriota</taxon>
    </lineage>
</organism>
<evidence type="ECO:0000256" key="8">
    <source>
        <dbReference type="HAMAP-Rule" id="MF_00377"/>
    </source>
</evidence>
<keyword evidence="7 8" id="KW-0238">DNA-binding</keyword>
<dbReference type="AlphaFoldDB" id="A0A2M6WLJ3"/>
<dbReference type="SUPFAM" id="SSF52540">
    <property type="entry name" value="P-loop containing nucleoside triphosphate hydrolases"/>
    <property type="match status" value="1"/>
</dbReference>
<dbReference type="PANTHER" id="PTHR30050:SF2">
    <property type="entry name" value="CHROMOSOMAL REPLICATION INITIATOR PROTEIN DNAA"/>
    <property type="match status" value="1"/>
</dbReference>
<dbReference type="InterPro" id="IPR001957">
    <property type="entry name" value="Chromosome_initiator_DnaA"/>
</dbReference>
<dbReference type="GO" id="GO:0005886">
    <property type="term" value="C:plasma membrane"/>
    <property type="evidence" value="ECO:0007669"/>
    <property type="project" value="TreeGrafter"/>
</dbReference>
<evidence type="ECO:0000256" key="9">
    <source>
        <dbReference type="NCBIfam" id="TIGR00362"/>
    </source>
</evidence>
<proteinExistence type="inferred from homology"/>
<feature type="domain" description="Chromosomal replication initiator DnaA C-terminal" evidence="13">
    <location>
        <begin position="370"/>
        <end position="439"/>
    </location>
</feature>
<dbReference type="NCBIfam" id="TIGR00362">
    <property type="entry name" value="DnaA"/>
    <property type="match status" value="1"/>
</dbReference>
<dbReference type="CDD" id="cd06571">
    <property type="entry name" value="Bac_DnaA_C"/>
    <property type="match status" value="1"/>
</dbReference>
<dbReference type="InterPro" id="IPR003593">
    <property type="entry name" value="AAA+_ATPase"/>
</dbReference>
<evidence type="ECO:0000256" key="3">
    <source>
        <dbReference type="ARBA" id="ARBA00022705"/>
    </source>
</evidence>
<dbReference type="Gene3D" id="1.10.8.60">
    <property type="match status" value="1"/>
</dbReference>
<keyword evidence="5 8" id="KW-0067">ATP-binding</keyword>
<protein>
    <recommendedName>
        <fullName evidence="8 9">Chromosomal replication initiator protein DnaA</fullName>
    </recommendedName>
</protein>
<feature type="binding site" evidence="8">
    <location>
        <position position="174"/>
    </location>
    <ligand>
        <name>ATP</name>
        <dbReference type="ChEBI" id="CHEBI:30616"/>
    </ligand>
</feature>
<feature type="domain" description="AAA+ ATPase" evidence="12">
    <location>
        <begin position="159"/>
        <end position="312"/>
    </location>
</feature>
<comment type="subcellular location">
    <subcellularLocation>
        <location evidence="8">Cytoplasm</location>
    </subcellularLocation>
</comment>
<gene>
    <name evidence="8" type="primary">dnaA</name>
    <name evidence="14" type="ORF">COU00_03275</name>
</gene>
<comment type="function">
    <text evidence="8 10">Plays an essential role in the initiation and regulation of chromosomal replication. ATP-DnaA binds to the origin of replication (oriC) to initiate formation of the DNA replication initiation complex once per cell cycle. Binds the DnaA box (a 9 base pair repeat at the origin) and separates the double-stranded (ds)DNA. Forms a right-handed helical filament on oriC DNA; dsDNA binds to the exterior of the filament while single-stranded (ss)DNA is stabiized in the filament's interior. The ATP-DnaA-oriC complex binds and stabilizes one strand of the AT-rich DNA unwinding element (DUE), permitting loading of DNA polymerase. After initiation quickly degrades to an ADP-DnaA complex that is not apt for DNA replication. Binds acidic phospholipids.</text>
</comment>
<evidence type="ECO:0000313" key="14">
    <source>
        <dbReference type="EMBL" id="PIT93622.1"/>
    </source>
</evidence>
<dbReference type="Proteomes" id="UP000229335">
    <property type="component" value="Unassembled WGS sequence"/>
</dbReference>
<keyword evidence="3 8" id="KW-0235">DNA replication</keyword>
<name>A0A2M6WLJ3_9BACT</name>
<dbReference type="PRINTS" id="PR00051">
    <property type="entry name" value="DNAA"/>
</dbReference>
<accession>A0A2M6WLJ3</accession>
<dbReference type="GO" id="GO:0005524">
    <property type="term" value="F:ATP binding"/>
    <property type="evidence" value="ECO:0007669"/>
    <property type="project" value="UniProtKB-UniRule"/>
</dbReference>
<dbReference type="InterPro" id="IPR024633">
    <property type="entry name" value="DnaA_N_dom"/>
</dbReference>
<keyword evidence="4 8" id="KW-0547">Nucleotide-binding</keyword>
<dbReference type="GO" id="GO:0008289">
    <property type="term" value="F:lipid binding"/>
    <property type="evidence" value="ECO:0007669"/>
    <property type="project" value="UniProtKB-KW"/>
</dbReference>
<comment type="similarity">
    <text evidence="1 8 11">Belongs to the DnaA family.</text>
</comment>
<dbReference type="SMART" id="SM00382">
    <property type="entry name" value="AAA"/>
    <property type="match status" value="1"/>
</dbReference>
<feature type="region of interest" description="Domain I, interacts with DnaA modulators" evidence="8">
    <location>
        <begin position="1"/>
        <end position="99"/>
    </location>
</feature>
<dbReference type="PANTHER" id="PTHR30050">
    <property type="entry name" value="CHROMOSOMAL REPLICATION INITIATOR PROTEIN DNAA"/>
    <property type="match status" value="1"/>
</dbReference>
<dbReference type="SUPFAM" id="SSF48295">
    <property type="entry name" value="TrpR-like"/>
    <property type="match status" value="1"/>
</dbReference>
<dbReference type="GO" id="GO:0005737">
    <property type="term" value="C:cytoplasm"/>
    <property type="evidence" value="ECO:0007669"/>
    <property type="project" value="UniProtKB-SubCell"/>
</dbReference>
<dbReference type="HAMAP" id="MF_00377">
    <property type="entry name" value="DnaA_bact"/>
    <property type="match status" value="1"/>
</dbReference>